<protein>
    <submittedName>
        <fullName evidence="1">Uncharacterized protein</fullName>
    </submittedName>
</protein>
<comment type="caution">
    <text evidence="1">The sequence shown here is derived from an EMBL/GenBank/DDBJ whole genome shotgun (WGS) entry which is preliminary data.</text>
</comment>
<proteinExistence type="predicted"/>
<dbReference type="EMBL" id="CAJNOG010000900">
    <property type="protein sequence ID" value="CAF1379574.1"/>
    <property type="molecule type" value="Genomic_DNA"/>
</dbReference>
<evidence type="ECO:0000313" key="1">
    <source>
        <dbReference type="EMBL" id="CAF1379574.1"/>
    </source>
</evidence>
<evidence type="ECO:0000313" key="2">
    <source>
        <dbReference type="Proteomes" id="UP000663845"/>
    </source>
</evidence>
<dbReference type="SUPFAM" id="SSF53448">
    <property type="entry name" value="Nucleotide-diphospho-sugar transferases"/>
    <property type="match status" value="1"/>
</dbReference>
<accession>A0A815JGU1</accession>
<dbReference type="AlphaFoldDB" id="A0A815JGU1"/>
<name>A0A815JGU1_9BILA</name>
<gene>
    <name evidence="1" type="ORF">JYZ213_LOCUS36583</name>
</gene>
<reference evidence="1" key="1">
    <citation type="submission" date="2021-02" db="EMBL/GenBank/DDBJ databases">
        <authorList>
            <person name="Nowell W R."/>
        </authorList>
    </citation>
    <scope>NUCLEOTIDE SEQUENCE</scope>
</reference>
<sequence>MAQRSVIMFSVLSTSDQMNKIAVCFLTRIPNNELIRFANEIINRTEELDIYVMIDDNTFQLPLFDKLHFLQINNEECMNSGFKDSVKVILGKDCLSWDKALYYFCCQDGKKYDFLWLIEDDVFIPSVDALMAMNKQCYDKDYDLVCQENHYNLDGSVKPRTWDLWNDAEGKFPLPWYHSMVCAIGVSRQLLTHIEHYAKTRHFLPFIEYMFNTIAMHEGLNVYCPPELSTINFRHDWLLREIEERPMNWYHPIKDFIQQHRFRERLANPLLMIDEEETEQKQQEYEPACLCLQHHPASKNIEHLLYQ</sequence>
<dbReference type="InterPro" id="IPR029044">
    <property type="entry name" value="Nucleotide-diphossugar_trans"/>
</dbReference>
<organism evidence="1 2">
    <name type="scientific">Adineta steineri</name>
    <dbReference type="NCBI Taxonomy" id="433720"/>
    <lineage>
        <taxon>Eukaryota</taxon>
        <taxon>Metazoa</taxon>
        <taxon>Spiralia</taxon>
        <taxon>Gnathifera</taxon>
        <taxon>Rotifera</taxon>
        <taxon>Eurotatoria</taxon>
        <taxon>Bdelloidea</taxon>
        <taxon>Adinetida</taxon>
        <taxon>Adinetidae</taxon>
        <taxon>Adineta</taxon>
    </lineage>
</organism>
<dbReference type="Proteomes" id="UP000663845">
    <property type="component" value="Unassembled WGS sequence"/>
</dbReference>